<dbReference type="AlphaFoldDB" id="A0A413UTC6"/>
<feature type="non-terminal residue" evidence="2">
    <location>
        <position position="1"/>
    </location>
</feature>
<reference evidence="2 3" key="1">
    <citation type="submission" date="2018-08" db="EMBL/GenBank/DDBJ databases">
        <title>A genome reference for cultivated species of the human gut microbiota.</title>
        <authorList>
            <person name="Zou Y."/>
            <person name="Xue W."/>
            <person name="Luo G."/>
        </authorList>
    </citation>
    <scope>NUCLEOTIDE SEQUENCE [LARGE SCALE GENOMIC DNA]</scope>
    <source>
        <strain evidence="2 3">AM40-34</strain>
    </source>
</reference>
<evidence type="ECO:0000256" key="1">
    <source>
        <dbReference type="SAM" id="MobiDB-lite"/>
    </source>
</evidence>
<protein>
    <submittedName>
        <fullName evidence="2">CapA family protein</fullName>
    </submittedName>
</protein>
<feature type="compositionally biased region" description="Low complexity" evidence="1">
    <location>
        <begin position="16"/>
        <end position="27"/>
    </location>
</feature>
<sequence>LEKYPLPKPIRPLQNHSSHSPSPESFASSFPFARVVRCGYTLVWTGRPTLTGEKNYILYPSYSPHSHLPQSARNRLNIFIKNTRKFLVQHNTEIYENNK</sequence>
<evidence type="ECO:0000313" key="2">
    <source>
        <dbReference type="EMBL" id="RHB21985.1"/>
    </source>
</evidence>
<organism evidence="2 3">
    <name type="scientific">Bacteroides stercoris</name>
    <dbReference type="NCBI Taxonomy" id="46506"/>
    <lineage>
        <taxon>Bacteria</taxon>
        <taxon>Pseudomonadati</taxon>
        <taxon>Bacteroidota</taxon>
        <taxon>Bacteroidia</taxon>
        <taxon>Bacteroidales</taxon>
        <taxon>Bacteroidaceae</taxon>
        <taxon>Bacteroides</taxon>
    </lineage>
</organism>
<feature type="compositionally biased region" description="Pro residues" evidence="1">
    <location>
        <begin position="1"/>
        <end position="10"/>
    </location>
</feature>
<feature type="region of interest" description="Disordered" evidence="1">
    <location>
        <begin position="1"/>
        <end position="27"/>
    </location>
</feature>
<gene>
    <name evidence="2" type="ORF">DW889_17315</name>
</gene>
<comment type="caution">
    <text evidence="2">The sequence shown here is derived from an EMBL/GenBank/DDBJ whole genome shotgun (WGS) entry which is preliminary data.</text>
</comment>
<name>A0A413UTC6_BACSE</name>
<proteinExistence type="predicted"/>
<accession>A0A413UTC6</accession>
<dbReference type="Proteomes" id="UP000283482">
    <property type="component" value="Unassembled WGS sequence"/>
</dbReference>
<dbReference type="EMBL" id="QSGN01000092">
    <property type="protein sequence ID" value="RHB21985.1"/>
    <property type="molecule type" value="Genomic_DNA"/>
</dbReference>
<evidence type="ECO:0000313" key="3">
    <source>
        <dbReference type="Proteomes" id="UP000283482"/>
    </source>
</evidence>